<accession>A0A6J5LQ95</accession>
<evidence type="ECO:0000313" key="2">
    <source>
        <dbReference type="EMBL" id="CAB4150337.1"/>
    </source>
</evidence>
<dbReference type="EMBL" id="LR796538">
    <property type="protein sequence ID" value="CAB4150337.1"/>
    <property type="molecule type" value="Genomic_DNA"/>
</dbReference>
<evidence type="ECO:0000313" key="1">
    <source>
        <dbReference type="EMBL" id="CAB4136361.1"/>
    </source>
</evidence>
<reference evidence="1" key="1">
    <citation type="submission" date="2020-04" db="EMBL/GenBank/DDBJ databases">
        <authorList>
            <person name="Chiriac C."/>
            <person name="Salcher M."/>
            <person name="Ghai R."/>
            <person name="Kavagutti S V."/>
        </authorList>
    </citation>
    <scope>NUCLEOTIDE SEQUENCE</scope>
</reference>
<sequence length="537" mass="58755">MTDYTRLRTPFVQMSFTPDVPSNALGPNEYNSGLNVEADVRGIKKVSGEQSILSAIPGNVVFMDGGFRNGNIWVFIAATREGKWYMVTASGITNITPGVGANPSVSLSGYSDDINITTSWVGEVFFINDALRAPMYFLPTATEIYLYGAAPDNYVWNYDVGVTATRAEFVRNFCSPNVGNILIAGNITKDYTSGLTVNYPTTVRWSQSFANTGVPATWVPTLSNVANEQEIPVRGPIVDGFFLGGNFYVCSYWDTVVFSPIAYQNSTAPIFGIRLFNQGRGLINNNCWSNTDSNVYGIDSRDIWVFNGSDFAPLGNQKVRDYFYNNLSPTYSDRVFMVNNTQKNQIEVYYPDLTSTGWCNKMLSWRYDLQVWNAPKDVVSACSAVEAPKLVSGAFKYASRTVTYAKGSTPASQVVQTSIGNSFDGAAIPALFERNNVVLQTEKGAVPYSSKVYIHRLLPEIAGTGTVNITTGGSNSTAQPATYGQTGTVSVVTDNPWVTSQQNSVRTVSVKVQSNDATDTWNLTAINWQATVTEDAF</sequence>
<dbReference type="EMBL" id="LR796311">
    <property type="protein sequence ID" value="CAB4136361.1"/>
    <property type="molecule type" value="Genomic_DNA"/>
</dbReference>
<gene>
    <name evidence="1" type="ORF">UFOVP294_64</name>
    <name evidence="2" type="ORF">UFOVP566_21</name>
</gene>
<protein>
    <submittedName>
        <fullName evidence="1">Uncharacterized protein</fullName>
    </submittedName>
</protein>
<organism evidence="1">
    <name type="scientific">uncultured Caudovirales phage</name>
    <dbReference type="NCBI Taxonomy" id="2100421"/>
    <lineage>
        <taxon>Viruses</taxon>
        <taxon>Duplodnaviria</taxon>
        <taxon>Heunggongvirae</taxon>
        <taxon>Uroviricota</taxon>
        <taxon>Caudoviricetes</taxon>
        <taxon>Peduoviridae</taxon>
        <taxon>Maltschvirus</taxon>
        <taxon>Maltschvirus maltsch</taxon>
    </lineage>
</organism>
<name>A0A6J5LQ95_9CAUD</name>
<proteinExistence type="predicted"/>